<sequence length="114" mass="12465">MESTHQGVQLSFYTHTRAHHDGKLVYEWLLEHARSHGIGGGSAFRAICGFGRHGVLREEQFFELADDLAIKVEFLLSEAQAQALLQTVRESGVDAVFAIAPASFGILGKTPNSL</sequence>
<dbReference type="Gene3D" id="3.30.70.120">
    <property type="match status" value="1"/>
</dbReference>
<evidence type="ECO:0000313" key="2">
    <source>
        <dbReference type="EMBL" id="KLD63704.1"/>
    </source>
</evidence>
<dbReference type="InterPro" id="IPR015867">
    <property type="entry name" value="N-reg_PII/ATP_PRibTrfase_C"/>
</dbReference>
<dbReference type="AlphaFoldDB" id="A0A0G9H3D4"/>
<comment type="similarity">
    <text evidence="1">Belongs to the UPF0166 family.</text>
</comment>
<evidence type="ECO:0000256" key="1">
    <source>
        <dbReference type="ARBA" id="ARBA00010554"/>
    </source>
</evidence>
<dbReference type="OrthoDB" id="5339790at2"/>
<gene>
    <name evidence="2" type="ORF">Y882_11045</name>
</gene>
<name>A0A0G9H3D4_9GAMM</name>
<accession>A0A0G9H3D4</accession>
<dbReference type="PANTHER" id="PTHR35983">
    <property type="entry name" value="UPF0166 PROTEIN TM_0021"/>
    <property type="match status" value="1"/>
</dbReference>
<proteinExistence type="inferred from homology"/>
<dbReference type="EMBL" id="JPLA01000026">
    <property type="protein sequence ID" value="KLD63704.1"/>
    <property type="molecule type" value="Genomic_DNA"/>
</dbReference>
<dbReference type="STRING" id="1440762.Y882_11045"/>
<dbReference type="RefSeq" id="WP_046971909.1">
    <property type="nucleotide sequence ID" value="NZ_JPLA01000026.1"/>
</dbReference>
<organism evidence="2 3">
    <name type="scientific">Dyella japonica DSM 16301</name>
    <dbReference type="NCBI Taxonomy" id="1440762"/>
    <lineage>
        <taxon>Bacteria</taxon>
        <taxon>Pseudomonadati</taxon>
        <taxon>Pseudomonadota</taxon>
        <taxon>Gammaproteobacteria</taxon>
        <taxon>Lysobacterales</taxon>
        <taxon>Rhodanobacteraceae</taxon>
        <taxon>Dyella</taxon>
    </lineage>
</organism>
<dbReference type="Proteomes" id="UP000035481">
    <property type="component" value="Unassembled WGS sequence"/>
</dbReference>
<dbReference type="Pfam" id="PF02641">
    <property type="entry name" value="DUF190"/>
    <property type="match status" value="1"/>
</dbReference>
<dbReference type="SUPFAM" id="SSF54913">
    <property type="entry name" value="GlnB-like"/>
    <property type="match status" value="1"/>
</dbReference>
<reference evidence="2 3" key="1">
    <citation type="journal article" date="2015" name="Antonie Van Leeuwenhoek">
        <title>A phylogenomic and molecular marker based taxonomic framework for the order Xanthomonadales: proposal to transfer the families Algiphilaceae and Solimonadaceae to the order Nevskiales ord. nov. and to create a new family within the order Xanthomonadales, the family Rhodanobacteraceae fam. nov., containing the genus Rhodanobacter and its closest relatives.</title>
        <authorList>
            <person name="Naushad S."/>
            <person name="Adeolu M."/>
            <person name="Wong S."/>
            <person name="Sohail M."/>
            <person name="Schellhorn H.E."/>
            <person name="Gupta R.S."/>
        </authorList>
    </citation>
    <scope>NUCLEOTIDE SEQUENCE [LARGE SCALE GENOMIC DNA]</scope>
    <source>
        <strain evidence="2 3">DSM 16301</strain>
    </source>
</reference>
<comment type="caution">
    <text evidence="2">The sequence shown here is derived from an EMBL/GenBank/DDBJ whole genome shotgun (WGS) entry which is preliminary data.</text>
</comment>
<dbReference type="InterPro" id="IPR003793">
    <property type="entry name" value="UPF0166"/>
</dbReference>
<evidence type="ECO:0000313" key="3">
    <source>
        <dbReference type="Proteomes" id="UP000035481"/>
    </source>
</evidence>
<protein>
    <submittedName>
        <fullName evidence="2">Uncharacterized protein</fullName>
    </submittedName>
</protein>
<dbReference type="PATRIC" id="fig|1440762.4.peg.1706"/>
<dbReference type="InterPro" id="IPR011322">
    <property type="entry name" value="N-reg_PII-like_a/b"/>
</dbReference>
<dbReference type="PANTHER" id="PTHR35983:SF1">
    <property type="entry name" value="UPF0166 PROTEIN TM_0021"/>
    <property type="match status" value="1"/>
</dbReference>